<organism evidence="2 3">
    <name type="scientific">Polytolypa hystricis (strain UAMH7299)</name>
    <dbReference type="NCBI Taxonomy" id="1447883"/>
    <lineage>
        <taxon>Eukaryota</taxon>
        <taxon>Fungi</taxon>
        <taxon>Dikarya</taxon>
        <taxon>Ascomycota</taxon>
        <taxon>Pezizomycotina</taxon>
        <taxon>Eurotiomycetes</taxon>
        <taxon>Eurotiomycetidae</taxon>
        <taxon>Onygenales</taxon>
        <taxon>Onygenales incertae sedis</taxon>
        <taxon>Polytolypa</taxon>
    </lineage>
</organism>
<dbReference type="Gene3D" id="3.40.140.10">
    <property type="entry name" value="Cytidine Deaminase, domain 2"/>
    <property type="match status" value="1"/>
</dbReference>
<dbReference type="Proteomes" id="UP000224634">
    <property type="component" value="Unassembled WGS sequence"/>
</dbReference>
<feature type="compositionally biased region" description="Polar residues" evidence="1">
    <location>
        <begin position="167"/>
        <end position="178"/>
    </location>
</feature>
<sequence length="288" mass="30947">MTTTTTPPSSSPHISYLHKCLDLARLSPPKPTNFRVGAILVHRKKPTTTTTTTTTSPPPTTTTPIPTSTTDTILSTGYTLELPGNTHAEQCCLAKYAAQQGVSEEDVGRALLPGGKHPLDNNNSSDEVGEVVLYVTMEPCGKRLSGNTPCVQRIIRTRNNNNNNNNKSETGTDTSSGKKSGIIAGTRGISKVYFGVKEPGTFVGASEGCKMLDEAGIEWEVVPGLEEEILGVAMAGHKDKDNKQAREEGKGEGGGSRGTNVDDISPEERRRQEVLPRNPMKRMMEADI</sequence>
<keyword evidence="3" id="KW-1185">Reference proteome</keyword>
<dbReference type="EMBL" id="PDNA01000159">
    <property type="protein sequence ID" value="PGH08521.1"/>
    <property type="molecule type" value="Genomic_DNA"/>
</dbReference>
<proteinExistence type="predicted"/>
<name>A0A2B7XIB8_POLH7</name>
<evidence type="ECO:0000313" key="3">
    <source>
        <dbReference type="Proteomes" id="UP000224634"/>
    </source>
</evidence>
<dbReference type="STRING" id="1447883.A0A2B7XIB8"/>
<dbReference type="OrthoDB" id="252265at2759"/>
<comment type="caution">
    <text evidence="2">The sequence shown here is derived from an EMBL/GenBank/DDBJ whole genome shotgun (WGS) entry which is preliminary data.</text>
</comment>
<evidence type="ECO:0000313" key="2">
    <source>
        <dbReference type="EMBL" id="PGH08521.1"/>
    </source>
</evidence>
<feature type="compositionally biased region" description="Basic and acidic residues" evidence="1">
    <location>
        <begin position="236"/>
        <end position="251"/>
    </location>
</feature>
<dbReference type="InterPro" id="IPR016193">
    <property type="entry name" value="Cytidine_deaminase-like"/>
</dbReference>
<evidence type="ECO:0008006" key="4">
    <source>
        <dbReference type="Google" id="ProtNLM"/>
    </source>
</evidence>
<accession>A0A2B7XIB8</accession>
<dbReference type="GO" id="GO:0006139">
    <property type="term" value="P:nucleobase-containing compound metabolic process"/>
    <property type="evidence" value="ECO:0007669"/>
    <property type="project" value="UniProtKB-ARBA"/>
</dbReference>
<dbReference type="GO" id="GO:0003824">
    <property type="term" value="F:catalytic activity"/>
    <property type="evidence" value="ECO:0007669"/>
    <property type="project" value="InterPro"/>
</dbReference>
<dbReference type="Pfam" id="PF18785">
    <property type="entry name" value="Inv-AAD"/>
    <property type="match status" value="2"/>
</dbReference>
<reference evidence="2 3" key="1">
    <citation type="submission" date="2017-10" db="EMBL/GenBank/DDBJ databases">
        <title>Comparative genomics in systemic dimorphic fungi from Ajellomycetaceae.</title>
        <authorList>
            <person name="Munoz J.F."/>
            <person name="Mcewen J.G."/>
            <person name="Clay O.K."/>
            <person name="Cuomo C.A."/>
        </authorList>
    </citation>
    <scope>NUCLEOTIDE SEQUENCE [LARGE SCALE GENOMIC DNA]</scope>
    <source>
        <strain evidence="2 3">UAMH7299</strain>
    </source>
</reference>
<dbReference type="AlphaFoldDB" id="A0A2B7XIB8"/>
<dbReference type="SUPFAM" id="SSF53927">
    <property type="entry name" value="Cytidine deaminase-like"/>
    <property type="match status" value="1"/>
</dbReference>
<evidence type="ECO:0000256" key="1">
    <source>
        <dbReference type="SAM" id="MobiDB-lite"/>
    </source>
</evidence>
<feature type="region of interest" description="Disordered" evidence="1">
    <location>
        <begin position="235"/>
        <end position="288"/>
    </location>
</feature>
<feature type="region of interest" description="Disordered" evidence="1">
    <location>
        <begin position="156"/>
        <end position="181"/>
    </location>
</feature>
<feature type="region of interest" description="Disordered" evidence="1">
    <location>
        <begin position="45"/>
        <end position="67"/>
    </location>
</feature>
<gene>
    <name evidence="2" type="ORF">AJ80_07841</name>
</gene>
<protein>
    <recommendedName>
        <fullName evidence="4">CMP/dCMP-type deaminase domain-containing protein</fullName>
    </recommendedName>
</protein>